<evidence type="ECO:0000313" key="2">
    <source>
        <dbReference type="EMBL" id="CAC5407816.1"/>
    </source>
</evidence>
<dbReference type="PANTHER" id="PTHR37984:SF5">
    <property type="entry name" value="PROTEIN NYNRIN-LIKE"/>
    <property type="match status" value="1"/>
</dbReference>
<dbReference type="PROSITE" id="PS50994">
    <property type="entry name" value="INTEGRASE"/>
    <property type="match status" value="1"/>
</dbReference>
<dbReference type="GO" id="GO:0003676">
    <property type="term" value="F:nucleic acid binding"/>
    <property type="evidence" value="ECO:0007669"/>
    <property type="project" value="InterPro"/>
</dbReference>
<dbReference type="Gene3D" id="3.30.420.10">
    <property type="entry name" value="Ribonuclease H-like superfamily/Ribonuclease H"/>
    <property type="match status" value="1"/>
</dbReference>
<proteinExistence type="predicted"/>
<dbReference type="OrthoDB" id="10062030at2759"/>
<organism evidence="2 3">
    <name type="scientific">Mytilus coruscus</name>
    <name type="common">Sea mussel</name>
    <dbReference type="NCBI Taxonomy" id="42192"/>
    <lineage>
        <taxon>Eukaryota</taxon>
        <taxon>Metazoa</taxon>
        <taxon>Spiralia</taxon>
        <taxon>Lophotrochozoa</taxon>
        <taxon>Mollusca</taxon>
        <taxon>Bivalvia</taxon>
        <taxon>Autobranchia</taxon>
        <taxon>Pteriomorphia</taxon>
        <taxon>Mytilida</taxon>
        <taxon>Mytiloidea</taxon>
        <taxon>Mytilidae</taxon>
        <taxon>Mytilinae</taxon>
        <taxon>Mytilus</taxon>
    </lineage>
</organism>
<dbReference type="PANTHER" id="PTHR37984">
    <property type="entry name" value="PROTEIN CBG26694"/>
    <property type="match status" value="1"/>
</dbReference>
<dbReference type="EMBL" id="CACVKT020007423">
    <property type="protein sequence ID" value="CAC5407816.1"/>
    <property type="molecule type" value="Genomic_DNA"/>
</dbReference>
<accession>A0A6J8DID8</accession>
<protein>
    <recommendedName>
        <fullName evidence="1">Integrase catalytic domain-containing protein</fullName>
    </recommendedName>
</protein>
<feature type="domain" description="Integrase catalytic" evidence="1">
    <location>
        <begin position="1"/>
        <end position="88"/>
    </location>
</feature>
<dbReference type="Proteomes" id="UP000507470">
    <property type="component" value="Unassembled WGS sequence"/>
</dbReference>
<gene>
    <name evidence="2" type="ORF">MCOR_41253</name>
</gene>
<sequence>MCKIFKIDKTRTISFHPQSGGLAERFNVSLEDMLSKVISRDQKDWDECLPLTMLAYRSSVHKSTKQTQNLMIHGREAQLPIDLLYGPSPDEAEQVDPHGYVDRIQQRLWKIHQKARDKMAVASTWTPGCMAVRWMWSVIPPTETRPNAPPHPARPSYVEEWQSVANERRMRQHPVVGPTMVKAVVDEELPHIEYWAVAVPEESLTEL</sequence>
<reference evidence="2 3" key="1">
    <citation type="submission" date="2020-06" db="EMBL/GenBank/DDBJ databases">
        <authorList>
            <person name="Li R."/>
            <person name="Bekaert M."/>
        </authorList>
    </citation>
    <scope>NUCLEOTIDE SEQUENCE [LARGE SCALE GENOMIC DNA]</scope>
    <source>
        <strain evidence="3">wild</strain>
    </source>
</reference>
<dbReference type="SUPFAM" id="SSF53098">
    <property type="entry name" value="Ribonuclease H-like"/>
    <property type="match status" value="1"/>
</dbReference>
<evidence type="ECO:0000259" key="1">
    <source>
        <dbReference type="PROSITE" id="PS50994"/>
    </source>
</evidence>
<evidence type="ECO:0000313" key="3">
    <source>
        <dbReference type="Proteomes" id="UP000507470"/>
    </source>
</evidence>
<dbReference type="InterPro" id="IPR050951">
    <property type="entry name" value="Retrovirus_Pol_polyprotein"/>
</dbReference>
<dbReference type="GO" id="GO:0015074">
    <property type="term" value="P:DNA integration"/>
    <property type="evidence" value="ECO:0007669"/>
    <property type="project" value="InterPro"/>
</dbReference>
<dbReference type="AlphaFoldDB" id="A0A6J8DID8"/>
<keyword evidence="3" id="KW-1185">Reference proteome</keyword>
<dbReference type="InterPro" id="IPR036397">
    <property type="entry name" value="RNaseH_sf"/>
</dbReference>
<dbReference type="InterPro" id="IPR001584">
    <property type="entry name" value="Integrase_cat-core"/>
</dbReference>
<name>A0A6J8DID8_MYTCO</name>
<dbReference type="InterPro" id="IPR012337">
    <property type="entry name" value="RNaseH-like_sf"/>
</dbReference>